<evidence type="ECO:0000313" key="2">
    <source>
        <dbReference type="Proteomes" id="UP000004440"/>
    </source>
</evidence>
<comment type="caution">
    <text evidence="1">The sequence shown here is derived from an EMBL/GenBank/DDBJ whole genome shotgun (WGS) entry which is preliminary data.</text>
</comment>
<dbReference type="EMBL" id="AFPU01000001">
    <property type="protein sequence ID" value="EGP93395.1"/>
    <property type="molecule type" value="Genomic_DNA"/>
</dbReference>
<sequence length="47" mass="5578">MIFNSRKTFEKHLVRHSSLVQCEICPIDIAISKFVNIFKKKFSHNLE</sequence>
<accession>F9CVU3</accession>
<reference evidence="1 2" key="1">
    <citation type="journal article" date="2011" name="J. Bacteriol.">
        <title>Genome Sequence of an Ammonia-Oxidizing Soil Archaeon, "Candidatus Nitrosoarchaeum koreensis" MY1.</title>
        <authorList>
            <person name="Kim B.K."/>
            <person name="Jung M.Y."/>
            <person name="Yu D.S."/>
            <person name="Park S.J."/>
            <person name="Oh T.K."/>
            <person name="Rhee S.K."/>
            <person name="Kim J.F."/>
        </authorList>
    </citation>
    <scope>NUCLEOTIDE SEQUENCE [LARGE SCALE GENOMIC DNA]</scope>
    <source>
        <strain evidence="1 2">MY1</strain>
    </source>
</reference>
<protein>
    <submittedName>
        <fullName evidence="1">Uncharacterized protein</fullName>
    </submittedName>
</protein>
<keyword evidence="2" id="KW-1185">Reference proteome</keyword>
<dbReference type="AlphaFoldDB" id="F9CVU3"/>
<dbReference type="Proteomes" id="UP000004440">
    <property type="component" value="Unassembled WGS sequence"/>
</dbReference>
<name>F9CVU3_9ARCH</name>
<proteinExistence type="predicted"/>
<evidence type="ECO:0000313" key="1">
    <source>
        <dbReference type="EMBL" id="EGP93395.1"/>
    </source>
</evidence>
<dbReference type="STRING" id="1001994.MY1_0632"/>
<organism evidence="1 2">
    <name type="scientific">Nitrosarchaeum koreense MY1</name>
    <dbReference type="NCBI Taxonomy" id="1001994"/>
    <lineage>
        <taxon>Archaea</taxon>
        <taxon>Nitrososphaerota</taxon>
        <taxon>Nitrososphaeria</taxon>
        <taxon>Nitrosopumilales</taxon>
        <taxon>Nitrosopumilaceae</taxon>
        <taxon>Nitrosarchaeum</taxon>
    </lineage>
</organism>
<gene>
    <name evidence="1" type="ORF">MY1_0632</name>
</gene>